<dbReference type="Proteomes" id="UP000029714">
    <property type="component" value="Unassembled WGS sequence"/>
</dbReference>
<dbReference type="OrthoDB" id="5320087at2"/>
<dbReference type="Proteomes" id="UP000477070">
    <property type="component" value="Unassembled WGS sequence"/>
</dbReference>
<accession>A0A347W6R1</accession>
<reference evidence="1 4" key="4">
    <citation type="submission" date="2019-12" db="EMBL/GenBank/DDBJ databases">
        <title>Multi-Generational Helicobacter saguini Isolates.</title>
        <authorList>
            <person name="Mannion A."/>
            <person name="Shen Z."/>
            <person name="Fox J.G."/>
        </authorList>
    </citation>
    <scope>NUCLEOTIDE SEQUENCE [LARGE SCALE GENOMIC DNA]</scope>
    <source>
        <strain evidence="1">16-048</strain>
        <strain evidence="4">16-048 (F4)</strain>
    </source>
</reference>
<dbReference type="EMBL" id="JRMP02000012">
    <property type="protein sequence ID" value="TLD93749.1"/>
    <property type="molecule type" value="Genomic_DNA"/>
</dbReference>
<gene>
    <name evidence="1" type="ORF">DCO61_08980</name>
    <name evidence="2" type="ORF">LS64_008120</name>
</gene>
<dbReference type="EMBL" id="QBIU01000002">
    <property type="protein sequence ID" value="MWV70124.1"/>
    <property type="molecule type" value="Genomic_DNA"/>
</dbReference>
<protein>
    <submittedName>
        <fullName evidence="2">Uncharacterized protein</fullName>
    </submittedName>
</protein>
<proteinExistence type="predicted"/>
<organism evidence="2 3">
    <name type="scientific">Helicobacter saguini</name>
    <dbReference type="NCBI Taxonomy" id="1548018"/>
    <lineage>
        <taxon>Bacteria</taxon>
        <taxon>Pseudomonadati</taxon>
        <taxon>Campylobacterota</taxon>
        <taxon>Epsilonproteobacteria</taxon>
        <taxon>Campylobacterales</taxon>
        <taxon>Helicobacteraceae</taxon>
        <taxon>Helicobacter</taxon>
    </lineage>
</organism>
<name>A0A347W6R1_9HELI</name>
<dbReference type="SUPFAM" id="SSF56925">
    <property type="entry name" value="OMPA-like"/>
    <property type="match status" value="1"/>
</dbReference>
<dbReference type="InterPro" id="IPR011250">
    <property type="entry name" value="OMP/PagP_B-barrel"/>
</dbReference>
<keyword evidence="3" id="KW-1185">Reference proteome</keyword>
<comment type="caution">
    <text evidence="2">The sequence shown here is derived from an EMBL/GenBank/DDBJ whole genome shotgun (WGS) entry which is preliminary data.</text>
</comment>
<evidence type="ECO:0000313" key="2">
    <source>
        <dbReference type="EMBL" id="TLD93749.1"/>
    </source>
</evidence>
<evidence type="ECO:0000313" key="1">
    <source>
        <dbReference type="EMBL" id="MWV70124.1"/>
    </source>
</evidence>
<sequence length="294" mass="33384">MMYRIFLLLLFFTISLLDSKPVSVDEIFTQRQQFKILATISYANINQKQQGLSNIPTELPNGSGSIQIPVISSANINQDYLNFSFQFRYGVYKRVELFSALSAFWQNNIAFNNGATLTQSRGDFGVWNLGVLVQAKKEGKAPAIFVGASTDLLDRTRFSDTQSSVEYFKGFSIFATTFYTIDPIVLLLQGSFRFNLYKKMDNLSIDNAEIFSLSPMIYFAVNPYVSLNFGVKYQYKTKDYLNNAVVSPQGSSLSYIFGLAYEIKAKLIFFMDAEYKNTSEYTMASVNMSISYRI</sequence>
<reference evidence="2 3" key="2">
    <citation type="journal article" date="2016" name="Infect. Immun.">
        <title>Helicobacter saguini, a Novel Helicobacter Isolated from Cotton-Top Tamarins with Ulcerative Colitis, Has Proinflammatory Properties and Induces Typhlocolitis and Dysplasia in Gnotobiotic IL-10-/- Mice.</title>
        <authorList>
            <person name="Shen Z."/>
            <person name="Mannion A."/>
            <person name="Whary M.T."/>
            <person name="Muthupalani S."/>
            <person name="Sheh A."/>
            <person name="Feng Y."/>
            <person name="Gong G."/>
            <person name="Vandamme P."/>
            <person name="Holcombe H.R."/>
            <person name="Paster B.J."/>
            <person name="Fox J.G."/>
        </authorList>
    </citation>
    <scope>NUCLEOTIDE SEQUENCE [LARGE SCALE GENOMIC DNA]</scope>
    <source>
        <strain evidence="2 3">MIT 97-6194</strain>
    </source>
</reference>
<reference evidence="2" key="3">
    <citation type="submission" date="2018-04" db="EMBL/GenBank/DDBJ databases">
        <authorList>
            <person name="Sheh A."/>
            <person name="Shen Z."/>
            <person name="Mannion A.J."/>
            <person name="Fox J.G."/>
        </authorList>
    </citation>
    <scope>NUCLEOTIDE SEQUENCE</scope>
    <source>
        <strain evidence="2">MIT 97-6194</strain>
    </source>
</reference>
<evidence type="ECO:0000313" key="4">
    <source>
        <dbReference type="Proteomes" id="UP000477070"/>
    </source>
</evidence>
<reference evidence="2 3" key="1">
    <citation type="journal article" date="2014" name="Genome Announc.">
        <title>Draft genome sequences of eight enterohepatic helicobacter species isolated from both laboratory and wild rodents.</title>
        <authorList>
            <person name="Sheh A."/>
            <person name="Shen Z."/>
            <person name="Fox J.G."/>
        </authorList>
    </citation>
    <scope>NUCLEOTIDE SEQUENCE [LARGE SCALE GENOMIC DNA]</scope>
    <source>
        <strain evidence="2 3">MIT 97-6194</strain>
    </source>
</reference>
<evidence type="ECO:0000313" key="3">
    <source>
        <dbReference type="Proteomes" id="UP000029714"/>
    </source>
</evidence>
<dbReference type="AlphaFoldDB" id="A0A347W6R1"/>